<dbReference type="EMBL" id="JAFKCS010000587">
    <property type="protein sequence ID" value="MBN7823305.1"/>
    <property type="molecule type" value="Genomic_DNA"/>
</dbReference>
<reference evidence="2 3" key="1">
    <citation type="submission" date="2021-03" db="EMBL/GenBank/DDBJ databases">
        <title>novel species isolated from a fishpond in China.</title>
        <authorList>
            <person name="Lu H."/>
            <person name="Cai Z."/>
        </authorList>
    </citation>
    <scope>NUCLEOTIDE SEQUENCE [LARGE SCALE GENOMIC DNA]</scope>
    <source>
        <strain evidence="2 3">Y57</strain>
    </source>
</reference>
<organism evidence="2 3">
    <name type="scientific">Bowmanella yangjiangensis</name>
    <dbReference type="NCBI Taxonomy" id="2811230"/>
    <lineage>
        <taxon>Bacteria</taxon>
        <taxon>Pseudomonadati</taxon>
        <taxon>Pseudomonadota</taxon>
        <taxon>Gammaproteobacteria</taxon>
        <taxon>Alteromonadales</taxon>
        <taxon>Alteromonadaceae</taxon>
        <taxon>Bowmanella</taxon>
    </lineage>
</organism>
<evidence type="ECO:0000256" key="1">
    <source>
        <dbReference type="SAM" id="MobiDB-lite"/>
    </source>
</evidence>
<gene>
    <name evidence="2" type="ORF">J0A65_25795</name>
</gene>
<keyword evidence="3" id="KW-1185">Reference proteome</keyword>
<name>A0ABS3D3B3_9ALTE</name>
<feature type="region of interest" description="Disordered" evidence="1">
    <location>
        <begin position="31"/>
        <end position="61"/>
    </location>
</feature>
<evidence type="ECO:0000313" key="3">
    <source>
        <dbReference type="Proteomes" id="UP000663992"/>
    </source>
</evidence>
<dbReference type="Proteomes" id="UP000663992">
    <property type="component" value="Unassembled WGS sequence"/>
</dbReference>
<sequence length="61" mass="6959">ERAAQVQLLAMSTHRELKPVPHEIAQRTYEQMRQGDAESARAHLTSAMRRLSHGQSAHINR</sequence>
<feature type="non-terminal residue" evidence="2">
    <location>
        <position position="1"/>
    </location>
</feature>
<proteinExistence type="predicted"/>
<comment type="caution">
    <text evidence="2">The sequence shown here is derived from an EMBL/GenBank/DDBJ whole genome shotgun (WGS) entry which is preliminary data.</text>
</comment>
<accession>A0ABS3D3B3</accession>
<protein>
    <submittedName>
        <fullName evidence="2">Uncharacterized protein</fullName>
    </submittedName>
</protein>
<evidence type="ECO:0000313" key="2">
    <source>
        <dbReference type="EMBL" id="MBN7823305.1"/>
    </source>
</evidence>
<dbReference type="RefSeq" id="WP_206597054.1">
    <property type="nucleotide sequence ID" value="NZ_JAFKCS010000587.1"/>
</dbReference>